<organism evidence="1 2">
    <name type="scientific">Racocetra persica</name>
    <dbReference type="NCBI Taxonomy" id="160502"/>
    <lineage>
        <taxon>Eukaryota</taxon>
        <taxon>Fungi</taxon>
        <taxon>Fungi incertae sedis</taxon>
        <taxon>Mucoromycota</taxon>
        <taxon>Glomeromycotina</taxon>
        <taxon>Glomeromycetes</taxon>
        <taxon>Diversisporales</taxon>
        <taxon>Gigasporaceae</taxon>
        <taxon>Racocetra</taxon>
    </lineage>
</organism>
<dbReference type="Proteomes" id="UP000789920">
    <property type="component" value="Unassembled WGS sequence"/>
</dbReference>
<reference evidence="1" key="1">
    <citation type="submission" date="2021-06" db="EMBL/GenBank/DDBJ databases">
        <authorList>
            <person name="Kallberg Y."/>
            <person name="Tangrot J."/>
            <person name="Rosling A."/>
        </authorList>
    </citation>
    <scope>NUCLEOTIDE SEQUENCE</scope>
    <source>
        <strain evidence="1">MA461A</strain>
    </source>
</reference>
<evidence type="ECO:0000313" key="2">
    <source>
        <dbReference type="Proteomes" id="UP000789920"/>
    </source>
</evidence>
<proteinExistence type="predicted"/>
<accession>A0ACA9SJH7</accession>
<name>A0ACA9SJH7_9GLOM</name>
<keyword evidence="2" id="KW-1185">Reference proteome</keyword>
<sequence>YKKLDSKSDQFNSISKGIIDNAALNKISFCSKYNHLPISRRTMNNISFNSKFNQSYKNYRKTLFYFQSNNDNLFQYEVYKIIEKVSLSIHHNYQFYNHSLPIPNEKHIGLHYRDYSSMDIESLYSQVKLRYCSKQALMINYNDPTSEAIDQSESVAKLKNNCVEIP</sequence>
<evidence type="ECO:0000313" key="1">
    <source>
        <dbReference type="EMBL" id="CAG8838746.1"/>
    </source>
</evidence>
<feature type="non-terminal residue" evidence="1">
    <location>
        <position position="1"/>
    </location>
</feature>
<comment type="caution">
    <text evidence="1">The sequence shown here is derived from an EMBL/GenBank/DDBJ whole genome shotgun (WGS) entry which is preliminary data.</text>
</comment>
<protein>
    <submittedName>
        <fullName evidence="1">26360_t:CDS:1</fullName>
    </submittedName>
</protein>
<dbReference type="EMBL" id="CAJVQC010121497">
    <property type="protein sequence ID" value="CAG8838746.1"/>
    <property type="molecule type" value="Genomic_DNA"/>
</dbReference>
<gene>
    <name evidence="1" type="ORF">RPERSI_LOCUS30791</name>
</gene>
<feature type="non-terminal residue" evidence="1">
    <location>
        <position position="166"/>
    </location>
</feature>